<dbReference type="InterPro" id="IPR011199">
    <property type="entry name" value="Bacillithiol_biosynth_BshC"/>
</dbReference>
<reference evidence="2" key="2">
    <citation type="submission" date="2021-09" db="EMBL/GenBank/DDBJ databases">
        <authorList>
            <person name="Gilroy R."/>
        </authorList>
    </citation>
    <scope>NUCLEOTIDE SEQUENCE</scope>
    <source>
        <strain evidence="2">CHK160-4876</strain>
    </source>
</reference>
<feature type="domain" description="Bacillithiol biosynthesis BshC N-terminal Rossmann-like" evidence="1">
    <location>
        <begin position="1"/>
        <end position="375"/>
    </location>
</feature>
<sequence length="421" mass="47376">MQITAVTPPIHNKLVEDYWTAGSAIEPFFEYTYTEQSYKARLAYLQTQQYEHEQLAKVMREAMSEYSLSALTERHLQQLAQGAYTVVGGQQSGVFTGPLYAVHKAITVIQLARQQSEALGVPVVPVFWIAGEDHDIEEINHTFTATEQGIHKRKYKDRFLEKTMASTTEVTEEKLTQLINMVVKDYGEQAYTKTVVAQLREAAQVSTTFTQFFSYLLHTLFNDAGLLWIDAANPKLRQMESAYFMRLIEAAPEIAEQVTAQEQRLNEAGYGTPIYADQQAANLFYVKDGARHLLTRQANHFVAGEYTFTKAQLLALAQQHPQQLSNNVVTRPLMQEMVLPVLAFVGGPGELAYWATLKPAFTALDLQMPIFAPRLHITLVTTQTQKQLQHLALTVEQVFAGKHLRDKEAFIASVQATDALA</sequence>
<evidence type="ECO:0000259" key="1">
    <source>
        <dbReference type="Pfam" id="PF10079"/>
    </source>
</evidence>
<feature type="non-terminal residue" evidence="2">
    <location>
        <position position="421"/>
    </location>
</feature>
<dbReference type="Pfam" id="PF10079">
    <property type="entry name" value="Rossmann-like_BshC"/>
    <property type="match status" value="1"/>
</dbReference>
<proteinExistence type="predicted"/>
<organism evidence="2 3">
    <name type="scientific">Metalysinibacillus jejuensis</name>
    <dbReference type="NCBI Taxonomy" id="914327"/>
    <lineage>
        <taxon>Bacteria</taxon>
        <taxon>Bacillati</taxon>
        <taxon>Bacillota</taxon>
        <taxon>Bacilli</taxon>
        <taxon>Bacillales</taxon>
        <taxon>Caryophanaceae</taxon>
        <taxon>Metalysinibacillus</taxon>
    </lineage>
</organism>
<dbReference type="NCBIfam" id="TIGR03998">
    <property type="entry name" value="thiol_BshC"/>
    <property type="match status" value="1"/>
</dbReference>
<accession>A0A921NBP6</accession>
<name>A0A921NBP6_9BACL</name>
<reference evidence="2" key="1">
    <citation type="journal article" date="2021" name="PeerJ">
        <title>Extensive microbial diversity within the chicken gut microbiome revealed by metagenomics and culture.</title>
        <authorList>
            <person name="Gilroy R."/>
            <person name="Ravi A."/>
            <person name="Getino M."/>
            <person name="Pursley I."/>
            <person name="Horton D.L."/>
            <person name="Alikhan N.F."/>
            <person name="Baker D."/>
            <person name="Gharbi K."/>
            <person name="Hall N."/>
            <person name="Watson M."/>
            <person name="Adriaenssens E.M."/>
            <person name="Foster-Nyarko E."/>
            <person name="Jarju S."/>
            <person name="Secka A."/>
            <person name="Antonio M."/>
            <person name="Oren A."/>
            <person name="Chaudhuri R.R."/>
            <person name="La Ragione R."/>
            <person name="Hildebrand F."/>
            <person name="Pallen M.J."/>
        </authorList>
    </citation>
    <scope>NUCLEOTIDE SEQUENCE</scope>
    <source>
        <strain evidence="2">CHK160-4876</strain>
    </source>
</reference>
<comment type="caution">
    <text evidence="2">The sequence shown here is derived from an EMBL/GenBank/DDBJ whole genome shotgun (WGS) entry which is preliminary data.</text>
</comment>
<dbReference type="EMBL" id="DYTV01000101">
    <property type="protein sequence ID" value="HJH11562.1"/>
    <property type="molecule type" value="Genomic_DNA"/>
</dbReference>
<dbReference type="AlphaFoldDB" id="A0A921NBP6"/>
<evidence type="ECO:0000313" key="3">
    <source>
        <dbReference type="Proteomes" id="UP000700212"/>
    </source>
</evidence>
<protein>
    <submittedName>
        <fullName evidence="2">Bacillithiol biosynthesis cysteine-adding enzyme BshC</fullName>
    </submittedName>
</protein>
<evidence type="ECO:0000313" key="2">
    <source>
        <dbReference type="EMBL" id="HJH11562.1"/>
    </source>
</evidence>
<gene>
    <name evidence="2" type="primary">bshC</name>
    <name evidence="2" type="ORF">K8V30_07780</name>
</gene>
<dbReference type="Proteomes" id="UP000700212">
    <property type="component" value="Unassembled WGS sequence"/>
</dbReference>
<dbReference type="InterPro" id="IPR055398">
    <property type="entry name" value="Rossmann-like_BshC"/>
</dbReference>